<feature type="compositionally biased region" description="Low complexity" evidence="1">
    <location>
        <begin position="140"/>
        <end position="166"/>
    </location>
</feature>
<dbReference type="Proteomes" id="UP000319792">
    <property type="component" value="Unassembled WGS sequence"/>
</dbReference>
<feature type="region of interest" description="Disordered" evidence="1">
    <location>
        <begin position="127"/>
        <end position="170"/>
    </location>
</feature>
<evidence type="ECO:0000256" key="1">
    <source>
        <dbReference type="SAM" id="MobiDB-lite"/>
    </source>
</evidence>
<dbReference type="InterPro" id="IPR005183">
    <property type="entry name" value="DUF305_CopM-like"/>
</dbReference>
<reference evidence="4 5" key="2">
    <citation type="submission" date="2019-08" db="EMBL/GenBank/DDBJ databases">
        <title>Tsukamurella conjunctivitidis sp. nov., Tsukamurella assacharolytica sp. nov. and Tsukamurella sputae sp. nov. isolated from patients with conjunctivitis, bacteraemia (lymphoma) and respiratory infection (sputum) in Hong Kong.</title>
        <authorList>
            <person name="Fok K.M.N."/>
            <person name="Fong J.Y.H."/>
        </authorList>
    </citation>
    <scope>NUCLEOTIDE SEQUENCE [LARGE SCALE GENOMIC DNA]</scope>
    <source>
        <strain evidence="4 5">HKU70</strain>
    </source>
</reference>
<dbReference type="PANTHER" id="PTHR36933">
    <property type="entry name" value="SLL0788 PROTEIN"/>
    <property type="match status" value="1"/>
</dbReference>
<dbReference type="OrthoDB" id="26872at2"/>
<organism evidence="4 5">
    <name type="scientific">Tsukamurella sputi</name>
    <dbReference type="NCBI Taxonomy" id="2591848"/>
    <lineage>
        <taxon>Bacteria</taxon>
        <taxon>Bacillati</taxon>
        <taxon>Actinomycetota</taxon>
        <taxon>Actinomycetes</taxon>
        <taxon>Mycobacteriales</taxon>
        <taxon>Tsukamurellaceae</taxon>
        <taxon>Tsukamurella</taxon>
    </lineage>
</organism>
<name>A0A5C5RHG3_9ACTN</name>
<comment type="caution">
    <text evidence="4">The sequence shown here is derived from an EMBL/GenBank/DDBJ whole genome shotgun (WGS) entry which is preliminary data.</text>
</comment>
<dbReference type="RefSeq" id="WP_146436859.1">
    <property type="nucleotide sequence ID" value="NZ_VIGV01000008.1"/>
</dbReference>
<dbReference type="Pfam" id="PF03713">
    <property type="entry name" value="DUF305"/>
    <property type="match status" value="1"/>
</dbReference>
<evidence type="ECO:0000313" key="5">
    <source>
        <dbReference type="Proteomes" id="UP000319792"/>
    </source>
</evidence>
<keyword evidence="2" id="KW-0812">Transmembrane</keyword>
<sequence>MTEFTGRRSVRVAAAVLALALAVIIGVLIGKGTRTDSSAEDLGEPQRFSAADIGFGQDMMAHHQQAIQMVELLRPDLSADVRGAATQIQMSQSREIGVLMGWLEVLGQPLQNANPMAWMTASAAPASAGTSVGAGGHGGHAMPMPSAASPSASTPSTTASPSSAAMQHPMPGMATSEELTTLATSSGVQQEILFLQLMVRHHQGGVDMAAVAQQRGDAPAVRQRATAMVKEQSDEVTTMLAQLAARNATALPYP</sequence>
<feature type="transmembrane region" description="Helical" evidence="2">
    <location>
        <begin position="12"/>
        <end position="30"/>
    </location>
</feature>
<reference evidence="4 5" key="1">
    <citation type="submission" date="2019-06" db="EMBL/GenBank/DDBJ databases">
        <authorList>
            <person name="Teng J.L.L."/>
            <person name="Lee H.H."/>
            <person name="Lau S.K.P."/>
            <person name="Woo P.C.Y."/>
        </authorList>
    </citation>
    <scope>NUCLEOTIDE SEQUENCE [LARGE SCALE GENOMIC DNA]</scope>
    <source>
        <strain evidence="4 5">HKU70</strain>
    </source>
</reference>
<dbReference type="Gene3D" id="1.20.1260.10">
    <property type="match status" value="1"/>
</dbReference>
<protein>
    <submittedName>
        <fullName evidence="4">DUF305 domain-containing protein</fullName>
    </submittedName>
</protein>
<keyword evidence="5" id="KW-1185">Reference proteome</keyword>
<proteinExistence type="predicted"/>
<evidence type="ECO:0000256" key="2">
    <source>
        <dbReference type="SAM" id="Phobius"/>
    </source>
</evidence>
<evidence type="ECO:0000313" key="4">
    <source>
        <dbReference type="EMBL" id="TWS22509.1"/>
    </source>
</evidence>
<dbReference type="AlphaFoldDB" id="A0A5C5RHG3"/>
<gene>
    <name evidence="4" type="ORF">FK268_18770</name>
</gene>
<keyword evidence="2" id="KW-0472">Membrane</keyword>
<evidence type="ECO:0000259" key="3">
    <source>
        <dbReference type="Pfam" id="PF03713"/>
    </source>
</evidence>
<dbReference type="PANTHER" id="PTHR36933:SF1">
    <property type="entry name" value="SLL0788 PROTEIN"/>
    <property type="match status" value="1"/>
</dbReference>
<feature type="domain" description="DUF305" evidence="3">
    <location>
        <begin position="52"/>
        <end position="241"/>
    </location>
</feature>
<keyword evidence="2" id="KW-1133">Transmembrane helix</keyword>
<dbReference type="EMBL" id="VIGV01000008">
    <property type="protein sequence ID" value="TWS22509.1"/>
    <property type="molecule type" value="Genomic_DNA"/>
</dbReference>
<dbReference type="InterPro" id="IPR012347">
    <property type="entry name" value="Ferritin-like"/>
</dbReference>
<accession>A0A5C5RHG3</accession>